<protein>
    <recommendedName>
        <fullName evidence="1">Retrotransposon gag domain-containing protein</fullName>
    </recommendedName>
</protein>
<dbReference type="Pfam" id="PF03732">
    <property type="entry name" value="Retrotrans_gag"/>
    <property type="match status" value="1"/>
</dbReference>
<gene>
    <name evidence="2" type="ORF">JRO89_XS10G0104300</name>
</gene>
<evidence type="ECO:0000313" key="3">
    <source>
        <dbReference type="Proteomes" id="UP000827721"/>
    </source>
</evidence>
<feature type="domain" description="Retrotransposon gag" evidence="1">
    <location>
        <begin position="44"/>
        <end position="133"/>
    </location>
</feature>
<dbReference type="Proteomes" id="UP000827721">
    <property type="component" value="Unassembled WGS sequence"/>
</dbReference>
<dbReference type="CDD" id="cd00303">
    <property type="entry name" value="retropepsin_like"/>
    <property type="match status" value="1"/>
</dbReference>
<proteinExistence type="predicted"/>
<organism evidence="2 3">
    <name type="scientific">Xanthoceras sorbifolium</name>
    <dbReference type="NCBI Taxonomy" id="99658"/>
    <lineage>
        <taxon>Eukaryota</taxon>
        <taxon>Viridiplantae</taxon>
        <taxon>Streptophyta</taxon>
        <taxon>Embryophyta</taxon>
        <taxon>Tracheophyta</taxon>
        <taxon>Spermatophyta</taxon>
        <taxon>Magnoliopsida</taxon>
        <taxon>eudicotyledons</taxon>
        <taxon>Gunneridae</taxon>
        <taxon>Pentapetalae</taxon>
        <taxon>rosids</taxon>
        <taxon>malvids</taxon>
        <taxon>Sapindales</taxon>
        <taxon>Sapindaceae</taxon>
        <taxon>Xanthoceroideae</taxon>
        <taxon>Xanthoceras</taxon>
    </lineage>
</organism>
<comment type="caution">
    <text evidence="2">The sequence shown here is derived from an EMBL/GenBank/DDBJ whole genome shotgun (WGS) entry which is preliminary data.</text>
</comment>
<reference evidence="2 3" key="1">
    <citation type="submission" date="2021-02" db="EMBL/GenBank/DDBJ databases">
        <title>Plant Genome Project.</title>
        <authorList>
            <person name="Zhang R.-G."/>
        </authorList>
    </citation>
    <scope>NUCLEOTIDE SEQUENCE [LARGE SCALE GENOMIC DNA]</scope>
    <source>
        <tissue evidence="2">Leaves</tissue>
    </source>
</reference>
<dbReference type="Gene3D" id="2.40.70.10">
    <property type="entry name" value="Acid Proteases"/>
    <property type="match status" value="1"/>
</dbReference>
<evidence type="ECO:0000313" key="2">
    <source>
        <dbReference type="EMBL" id="KAH7560795.1"/>
    </source>
</evidence>
<dbReference type="InterPro" id="IPR021109">
    <property type="entry name" value="Peptidase_aspartic_dom_sf"/>
</dbReference>
<keyword evidence="3" id="KW-1185">Reference proteome</keyword>
<dbReference type="PANTHER" id="PTHR15503">
    <property type="entry name" value="LDOC1 RELATED"/>
    <property type="match status" value="1"/>
</dbReference>
<dbReference type="EMBL" id="JAFEMO010000010">
    <property type="protein sequence ID" value="KAH7560795.1"/>
    <property type="molecule type" value="Genomic_DNA"/>
</dbReference>
<dbReference type="InterPro" id="IPR032567">
    <property type="entry name" value="RTL1-rel"/>
</dbReference>
<sequence>MIGERLGRMEADNVGQQQPIHRWVFPCEQYQRVTVLTEAELLYLATVHLEGDAVPWYQWLEHSMGQMTWEQFKRALQTRFGSLEEANVGGTLTKLRQTGTIKEYRLQFERLANRIRDLLESFLISCFLSGLRDDIKVGVQLLKPVSLLQAFELARFQEELISVANRKMNYHPTFTRSSSTLPGPSQLALTSTTYTSSTPSLLGPVPSGLPLYHRLSVAEQVERRTKGLCFNCDEKFKLGHRCKTPQLLLLEANAAKDAELANESEDASPIVEISLKALTGLSPQNTMRLKGSIKKYSVTILVDSGSTHNFLNPTLAKQCGCKVTSTDQFELQ</sequence>
<dbReference type="PANTHER" id="PTHR15503:SF22">
    <property type="entry name" value="TRANSPOSON TY3-I GAG POLYPROTEIN"/>
    <property type="match status" value="1"/>
</dbReference>
<dbReference type="InterPro" id="IPR005162">
    <property type="entry name" value="Retrotrans_gag_dom"/>
</dbReference>
<accession>A0ABQ8HI94</accession>
<name>A0ABQ8HI94_9ROSI</name>
<evidence type="ECO:0000259" key="1">
    <source>
        <dbReference type="Pfam" id="PF03732"/>
    </source>
</evidence>